<accession>A0A1I7UKU7</accession>
<name>A0A1I7UKU7_9PELO</name>
<dbReference type="WBParaSite" id="Csp11.Scaffold630.g16965.t1">
    <property type="protein sequence ID" value="Csp11.Scaffold630.g16965.t1"/>
    <property type="gene ID" value="Csp11.Scaffold630.g16965"/>
</dbReference>
<evidence type="ECO:0000313" key="2">
    <source>
        <dbReference type="WBParaSite" id="Csp11.Scaffold630.g16965.t1"/>
    </source>
</evidence>
<evidence type="ECO:0000313" key="1">
    <source>
        <dbReference type="Proteomes" id="UP000095282"/>
    </source>
</evidence>
<organism evidence="1 2">
    <name type="scientific">Caenorhabditis tropicalis</name>
    <dbReference type="NCBI Taxonomy" id="1561998"/>
    <lineage>
        <taxon>Eukaryota</taxon>
        <taxon>Metazoa</taxon>
        <taxon>Ecdysozoa</taxon>
        <taxon>Nematoda</taxon>
        <taxon>Chromadorea</taxon>
        <taxon>Rhabditida</taxon>
        <taxon>Rhabditina</taxon>
        <taxon>Rhabditomorpha</taxon>
        <taxon>Rhabditoidea</taxon>
        <taxon>Rhabditidae</taxon>
        <taxon>Peloderinae</taxon>
        <taxon>Caenorhabditis</taxon>
    </lineage>
</organism>
<sequence length="312" mass="36407">MSVRQKYALNGECFFENARFHMERNDFPEIPIGRVGMRGGWFIKMRHKNGTYRPFIVTRQEVPRFEGRFYFNVLKNDGSSVFTVEKQGRMSIKEGLSGVEVEVGEWLKEENGYLRDGGILVEYGLQIEGFLLDDDTWTFNFYDPMFGSQQTIGFHEESKNGGLSYLYCHKQLLTFHSPYFDSHKETPMIELPGDRKITVELKARYIDYLEFFLEVCHGVLRTVKDPLIDAYLAFAQEYKLSNVTRLLDQTMHRDTSGKKMVLSSAIKTRHCLADWLEEQGSSRELAEELRDMGLKEIPGEAMKQFVRFFFTH</sequence>
<dbReference type="Proteomes" id="UP000095282">
    <property type="component" value="Unplaced"/>
</dbReference>
<dbReference type="InterPro" id="IPR011333">
    <property type="entry name" value="SKP1/BTB/POZ_sf"/>
</dbReference>
<dbReference type="AlphaFoldDB" id="A0A1I7UKU7"/>
<protein>
    <submittedName>
        <fullName evidence="2">BTB domain-containing protein</fullName>
    </submittedName>
</protein>
<proteinExistence type="predicted"/>
<dbReference type="SUPFAM" id="SSF54695">
    <property type="entry name" value="POZ domain"/>
    <property type="match status" value="1"/>
</dbReference>
<reference evidence="2" key="1">
    <citation type="submission" date="2016-11" db="UniProtKB">
        <authorList>
            <consortium name="WormBaseParasite"/>
        </authorList>
    </citation>
    <scope>IDENTIFICATION</scope>
</reference>
<keyword evidence="1" id="KW-1185">Reference proteome</keyword>